<organism evidence="2 3">
    <name type="scientific">Myriangium duriaei CBS 260.36</name>
    <dbReference type="NCBI Taxonomy" id="1168546"/>
    <lineage>
        <taxon>Eukaryota</taxon>
        <taxon>Fungi</taxon>
        <taxon>Dikarya</taxon>
        <taxon>Ascomycota</taxon>
        <taxon>Pezizomycotina</taxon>
        <taxon>Dothideomycetes</taxon>
        <taxon>Dothideomycetidae</taxon>
        <taxon>Myriangiales</taxon>
        <taxon>Myriangiaceae</taxon>
        <taxon>Myriangium</taxon>
    </lineage>
</organism>
<proteinExistence type="predicted"/>
<evidence type="ECO:0000313" key="2">
    <source>
        <dbReference type="EMBL" id="KAF2154718.1"/>
    </source>
</evidence>
<keyword evidence="1" id="KW-0812">Transmembrane</keyword>
<sequence>MIVQNTVQSPSKHPRAVTLEPGRSLDKRSYINLSCVRHISIDALAKPRRGMNPARLDSHSRHMINEVLPTQPFSFERSGTVVNTHGRVRDLPDLNTEDHLHLAATPRSTFTYAASTYGTMLPQSLAGQPPSHSQGNLHDTATARLLYQPIYKSRPLHHTAIHTSIPSSGSALASQRVAGLSEYYTPTEAARHRRRLAVVSTLGFCMLLFIFFLLYDAIQRKDHSRGLRLWRWQ</sequence>
<dbReference type="Proteomes" id="UP000799439">
    <property type="component" value="Unassembled WGS sequence"/>
</dbReference>
<name>A0A9P4J3E4_9PEZI</name>
<dbReference type="AlphaFoldDB" id="A0A9P4J3E4"/>
<protein>
    <submittedName>
        <fullName evidence="2">Uncharacterized protein</fullName>
    </submittedName>
</protein>
<keyword evidence="3" id="KW-1185">Reference proteome</keyword>
<keyword evidence="1" id="KW-1133">Transmembrane helix</keyword>
<dbReference type="EMBL" id="ML996083">
    <property type="protein sequence ID" value="KAF2154718.1"/>
    <property type="molecule type" value="Genomic_DNA"/>
</dbReference>
<keyword evidence="1" id="KW-0472">Membrane</keyword>
<gene>
    <name evidence="2" type="ORF">K461DRAFT_100832</name>
</gene>
<reference evidence="2" key="1">
    <citation type="journal article" date="2020" name="Stud. Mycol.">
        <title>101 Dothideomycetes genomes: a test case for predicting lifestyles and emergence of pathogens.</title>
        <authorList>
            <person name="Haridas S."/>
            <person name="Albert R."/>
            <person name="Binder M."/>
            <person name="Bloem J."/>
            <person name="Labutti K."/>
            <person name="Salamov A."/>
            <person name="Andreopoulos B."/>
            <person name="Baker S."/>
            <person name="Barry K."/>
            <person name="Bills G."/>
            <person name="Bluhm B."/>
            <person name="Cannon C."/>
            <person name="Castanera R."/>
            <person name="Culley D."/>
            <person name="Daum C."/>
            <person name="Ezra D."/>
            <person name="Gonzalez J."/>
            <person name="Henrissat B."/>
            <person name="Kuo A."/>
            <person name="Liang C."/>
            <person name="Lipzen A."/>
            <person name="Lutzoni F."/>
            <person name="Magnuson J."/>
            <person name="Mondo S."/>
            <person name="Nolan M."/>
            <person name="Ohm R."/>
            <person name="Pangilinan J."/>
            <person name="Park H.-J."/>
            <person name="Ramirez L."/>
            <person name="Alfaro M."/>
            <person name="Sun H."/>
            <person name="Tritt A."/>
            <person name="Yoshinaga Y."/>
            <person name="Zwiers L.-H."/>
            <person name="Turgeon B."/>
            <person name="Goodwin S."/>
            <person name="Spatafora J."/>
            <person name="Crous P."/>
            <person name="Grigoriev I."/>
        </authorList>
    </citation>
    <scope>NUCLEOTIDE SEQUENCE</scope>
    <source>
        <strain evidence="2">CBS 260.36</strain>
    </source>
</reference>
<comment type="caution">
    <text evidence="2">The sequence shown here is derived from an EMBL/GenBank/DDBJ whole genome shotgun (WGS) entry which is preliminary data.</text>
</comment>
<feature type="transmembrane region" description="Helical" evidence="1">
    <location>
        <begin position="196"/>
        <end position="218"/>
    </location>
</feature>
<accession>A0A9P4J3E4</accession>
<evidence type="ECO:0000313" key="3">
    <source>
        <dbReference type="Proteomes" id="UP000799439"/>
    </source>
</evidence>
<evidence type="ECO:0000256" key="1">
    <source>
        <dbReference type="SAM" id="Phobius"/>
    </source>
</evidence>